<dbReference type="GO" id="GO:0016787">
    <property type="term" value="F:hydrolase activity"/>
    <property type="evidence" value="ECO:0007669"/>
    <property type="project" value="UniProtKB-KW"/>
</dbReference>
<reference evidence="2 3" key="1">
    <citation type="submission" date="2021-07" db="EMBL/GenBank/DDBJ databases">
        <title>Actinomadura sp. PM05-2 isolated from lichen.</title>
        <authorList>
            <person name="Somphong A."/>
            <person name="Phongsopitanun W."/>
            <person name="Tanasupawat S."/>
            <person name="Peongsungnone V."/>
        </authorList>
    </citation>
    <scope>NUCLEOTIDE SEQUENCE [LARGE SCALE GENOMIC DNA]</scope>
    <source>
        <strain evidence="2 3">PM05-2</strain>
    </source>
</reference>
<dbReference type="Gene3D" id="3.40.50.1820">
    <property type="entry name" value="alpha/beta hydrolase"/>
    <property type="match status" value="1"/>
</dbReference>
<keyword evidence="3" id="KW-1185">Reference proteome</keyword>
<protein>
    <submittedName>
        <fullName evidence="2">Alpha/beta hydrolase</fullName>
    </submittedName>
</protein>
<dbReference type="InterPro" id="IPR029058">
    <property type="entry name" value="AB_hydrolase_fold"/>
</dbReference>
<accession>A0ABS7FZI2</accession>
<dbReference type="RefSeq" id="WP_220169097.1">
    <property type="nucleotide sequence ID" value="NZ_JAIBOA010000019.1"/>
</dbReference>
<dbReference type="Proteomes" id="UP000774570">
    <property type="component" value="Unassembled WGS sequence"/>
</dbReference>
<evidence type="ECO:0000313" key="3">
    <source>
        <dbReference type="Proteomes" id="UP000774570"/>
    </source>
</evidence>
<dbReference type="Pfam" id="PF12697">
    <property type="entry name" value="Abhydrolase_6"/>
    <property type="match status" value="1"/>
</dbReference>
<comment type="caution">
    <text evidence="2">The sequence shown here is derived from an EMBL/GenBank/DDBJ whole genome shotgun (WGS) entry which is preliminary data.</text>
</comment>
<evidence type="ECO:0000259" key="1">
    <source>
        <dbReference type="Pfam" id="PF12697"/>
    </source>
</evidence>
<keyword evidence="2" id="KW-0378">Hydrolase</keyword>
<evidence type="ECO:0000313" key="2">
    <source>
        <dbReference type="EMBL" id="MBW8485855.1"/>
    </source>
</evidence>
<sequence length="278" mass="29332">MTGVRVRALDAEIDGATTRYLEAGEGPPLVLLHGGAWGECAATAWTANLAPLAAAGRRVIAPDWLGFGGTAKIVDFADRAGRMLRHLARLLEALDVAEADVVGLSMGGSHLLRDRTSPRPLLPVRRMVLVSAGGPPLAGPVLRELMDFDGTAESMRAQVRFAFADPAWADDDATVLPRLEAALAPGAYEAFASLALRAPGAVPPPPGDPFDYDRIDVPVLLTAGTADRLKPVGQIREAARRIPGARLELFPGCGHCPQIEAADAWNAAVLAFLDKETL</sequence>
<dbReference type="PRINTS" id="PR00111">
    <property type="entry name" value="ABHYDROLASE"/>
</dbReference>
<dbReference type="SUPFAM" id="SSF53474">
    <property type="entry name" value="alpha/beta-Hydrolases"/>
    <property type="match status" value="1"/>
</dbReference>
<dbReference type="InterPro" id="IPR050266">
    <property type="entry name" value="AB_hydrolase_sf"/>
</dbReference>
<dbReference type="EMBL" id="JAIBOA010000019">
    <property type="protein sequence ID" value="MBW8485855.1"/>
    <property type="molecule type" value="Genomic_DNA"/>
</dbReference>
<feature type="domain" description="AB hydrolase-1" evidence="1">
    <location>
        <begin position="29"/>
        <end position="267"/>
    </location>
</feature>
<dbReference type="InterPro" id="IPR000073">
    <property type="entry name" value="AB_hydrolase_1"/>
</dbReference>
<organism evidence="2 3">
    <name type="scientific">Actinomadura parmotrematis</name>
    <dbReference type="NCBI Taxonomy" id="2864039"/>
    <lineage>
        <taxon>Bacteria</taxon>
        <taxon>Bacillati</taxon>
        <taxon>Actinomycetota</taxon>
        <taxon>Actinomycetes</taxon>
        <taxon>Streptosporangiales</taxon>
        <taxon>Thermomonosporaceae</taxon>
        <taxon>Actinomadura</taxon>
    </lineage>
</organism>
<dbReference type="PANTHER" id="PTHR43798">
    <property type="entry name" value="MONOACYLGLYCEROL LIPASE"/>
    <property type="match status" value="1"/>
</dbReference>
<dbReference type="PANTHER" id="PTHR43798:SF5">
    <property type="entry name" value="MONOACYLGLYCEROL LIPASE ABHD6"/>
    <property type="match status" value="1"/>
</dbReference>
<name>A0ABS7FZI2_9ACTN</name>
<proteinExistence type="predicted"/>
<gene>
    <name evidence="2" type="ORF">K1Y72_25985</name>
</gene>